<keyword evidence="2 6" id="KW-0698">rRNA processing</keyword>
<dbReference type="AlphaFoldDB" id="A0A1U7CRS1"/>
<evidence type="ECO:0000313" key="8">
    <source>
        <dbReference type="EMBL" id="APW61635.1"/>
    </source>
</evidence>
<evidence type="ECO:0000256" key="5">
    <source>
        <dbReference type="ARBA" id="ARBA00022691"/>
    </source>
</evidence>
<dbReference type="InterPro" id="IPR002903">
    <property type="entry name" value="RsmH"/>
</dbReference>
<evidence type="ECO:0000256" key="7">
    <source>
        <dbReference type="SAM" id="MobiDB-lite"/>
    </source>
</evidence>
<feature type="binding site" evidence="6">
    <location>
        <position position="101"/>
    </location>
    <ligand>
        <name>S-adenosyl-L-methionine</name>
        <dbReference type="ChEBI" id="CHEBI:59789"/>
    </ligand>
</feature>
<dbReference type="Gene3D" id="1.10.150.170">
    <property type="entry name" value="Putative methyltransferase TM0872, insert domain"/>
    <property type="match status" value="1"/>
</dbReference>
<dbReference type="InterPro" id="IPR023397">
    <property type="entry name" value="SAM-dep_MeTrfase_MraW_recog"/>
</dbReference>
<feature type="binding site" evidence="6">
    <location>
        <position position="159"/>
    </location>
    <ligand>
        <name>S-adenosyl-L-methionine</name>
        <dbReference type="ChEBI" id="CHEBI:59789"/>
    </ligand>
</feature>
<sequence>MTEPTPEKPKRRARYSGRNPRHFHEKYKELQPDRYPDDVAKVISGGKTPAGTHRPIMTAEILRVLAPRPGEVAVDCTLGYGGHARALLAAVQPGGRLLGLDADPIELPKTEARLRGLGFPPESIVARRLNFAGLRGFLAAEAPEGADLLLADLGLSSMQIDDPARGFSFKTAGPLDMRMNPNRGRPASALLSELGESALAQLLSENADEPHARDIARAILRAHAREPFATTQALAAVVYEACARLPVVPEDVARRVFQALRIAVNDEFGVLAEFLRTLPACLKPGGRVAILSFHSGEDRRVKSAFKEGLRDGSYASIAEDVVRASAEEKRDNPRSSSAKLRFAVRA</sequence>
<dbReference type="PANTHER" id="PTHR11265">
    <property type="entry name" value="S-ADENOSYL-METHYLTRANSFERASE MRAW"/>
    <property type="match status" value="1"/>
</dbReference>
<comment type="catalytic activity">
    <reaction evidence="6">
        <text>cytidine(1402) in 16S rRNA + S-adenosyl-L-methionine = N(4)-methylcytidine(1402) in 16S rRNA + S-adenosyl-L-homocysteine + H(+)</text>
        <dbReference type="Rhea" id="RHEA:42928"/>
        <dbReference type="Rhea" id="RHEA-COMP:10286"/>
        <dbReference type="Rhea" id="RHEA-COMP:10287"/>
        <dbReference type="ChEBI" id="CHEBI:15378"/>
        <dbReference type="ChEBI" id="CHEBI:57856"/>
        <dbReference type="ChEBI" id="CHEBI:59789"/>
        <dbReference type="ChEBI" id="CHEBI:74506"/>
        <dbReference type="ChEBI" id="CHEBI:82748"/>
        <dbReference type="EC" id="2.1.1.199"/>
    </reaction>
</comment>
<dbReference type="NCBIfam" id="TIGR00006">
    <property type="entry name" value="16S rRNA (cytosine(1402)-N(4))-methyltransferase RsmH"/>
    <property type="match status" value="1"/>
</dbReference>
<keyword evidence="4 6" id="KW-0808">Transferase</keyword>
<feature type="binding site" evidence="6">
    <location>
        <position position="131"/>
    </location>
    <ligand>
        <name>S-adenosyl-L-methionine</name>
        <dbReference type="ChEBI" id="CHEBI:59789"/>
    </ligand>
</feature>
<reference evidence="9" key="1">
    <citation type="submission" date="2016-12" db="EMBL/GenBank/DDBJ databases">
        <title>Comparative genomics of four Isosphaeraceae planctomycetes: a common pool of plasmids and glycoside hydrolase genes.</title>
        <authorList>
            <person name="Ivanova A."/>
        </authorList>
    </citation>
    <scope>NUCLEOTIDE SEQUENCE [LARGE SCALE GENOMIC DNA]</scope>
    <source>
        <strain evidence="9">PX4</strain>
    </source>
</reference>
<accession>A0A1U7CRS1</accession>
<feature type="binding site" evidence="6">
    <location>
        <begin position="81"/>
        <end position="83"/>
    </location>
    <ligand>
        <name>S-adenosyl-L-methionine</name>
        <dbReference type="ChEBI" id="CHEBI:59789"/>
    </ligand>
</feature>
<comment type="subcellular location">
    <subcellularLocation>
        <location evidence="6">Cytoplasm</location>
    </subcellularLocation>
</comment>
<dbReference type="EC" id="2.1.1.199" evidence="6"/>
<dbReference type="RefSeq" id="WP_076347142.1">
    <property type="nucleotide sequence ID" value="NZ_CP019082.1"/>
</dbReference>
<dbReference type="KEGG" id="pbor:BSF38_03160"/>
<evidence type="ECO:0000256" key="1">
    <source>
        <dbReference type="ARBA" id="ARBA00010396"/>
    </source>
</evidence>
<gene>
    <name evidence="8" type="primary">rsmH_1</name>
    <name evidence="6" type="synonym">rsmH</name>
    <name evidence="8" type="ORF">BSF38_03160</name>
</gene>
<dbReference type="EMBL" id="CP019082">
    <property type="protein sequence ID" value="APW61635.1"/>
    <property type="molecule type" value="Genomic_DNA"/>
</dbReference>
<feature type="region of interest" description="Disordered" evidence="7">
    <location>
        <begin position="1"/>
        <end position="22"/>
    </location>
</feature>
<dbReference type="OrthoDB" id="9806637at2"/>
<dbReference type="STRING" id="1387353.BSF38_03160"/>
<dbReference type="PIRSF" id="PIRSF004486">
    <property type="entry name" value="MraW"/>
    <property type="match status" value="1"/>
</dbReference>
<dbReference type="SUPFAM" id="SSF81799">
    <property type="entry name" value="Putative methyltransferase TM0872, insert domain"/>
    <property type="match status" value="1"/>
</dbReference>
<name>A0A1U7CRS1_9BACT</name>
<dbReference type="GO" id="GO:0071424">
    <property type="term" value="F:rRNA (cytosine-N4-)-methyltransferase activity"/>
    <property type="evidence" value="ECO:0007669"/>
    <property type="project" value="UniProtKB-UniRule"/>
</dbReference>
<dbReference type="PANTHER" id="PTHR11265:SF0">
    <property type="entry name" value="12S RRNA N4-METHYLCYTIDINE METHYLTRANSFERASE"/>
    <property type="match status" value="1"/>
</dbReference>
<comment type="function">
    <text evidence="6">Specifically methylates the N4 position of cytidine in position 1402 (C1402) of 16S rRNA.</text>
</comment>
<proteinExistence type="inferred from homology"/>
<evidence type="ECO:0000256" key="3">
    <source>
        <dbReference type="ARBA" id="ARBA00022603"/>
    </source>
</evidence>
<comment type="similarity">
    <text evidence="1 6">Belongs to the methyltransferase superfamily. RsmH family.</text>
</comment>
<evidence type="ECO:0000256" key="6">
    <source>
        <dbReference type="HAMAP-Rule" id="MF_01007"/>
    </source>
</evidence>
<keyword evidence="6" id="KW-0963">Cytoplasm</keyword>
<dbReference type="Pfam" id="PF01795">
    <property type="entry name" value="Methyltransf_5"/>
    <property type="match status" value="1"/>
</dbReference>
<evidence type="ECO:0000256" key="2">
    <source>
        <dbReference type="ARBA" id="ARBA00022552"/>
    </source>
</evidence>
<protein>
    <recommendedName>
        <fullName evidence="6">Ribosomal RNA small subunit methyltransferase H</fullName>
        <ecNumber evidence="6">2.1.1.199</ecNumber>
    </recommendedName>
    <alternativeName>
        <fullName evidence="6">16S rRNA m(4)C1402 methyltransferase</fullName>
    </alternativeName>
    <alternativeName>
        <fullName evidence="6">rRNA (cytosine-N(4)-)-methyltransferase RsmH</fullName>
    </alternativeName>
</protein>
<keyword evidence="9" id="KW-1185">Reference proteome</keyword>
<dbReference type="HAMAP" id="MF_01007">
    <property type="entry name" value="16SrRNA_methyltr_H"/>
    <property type="match status" value="1"/>
</dbReference>
<organism evidence="8 9">
    <name type="scientific">Paludisphaera borealis</name>
    <dbReference type="NCBI Taxonomy" id="1387353"/>
    <lineage>
        <taxon>Bacteria</taxon>
        <taxon>Pseudomonadati</taxon>
        <taxon>Planctomycetota</taxon>
        <taxon>Planctomycetia</taxon>
        <taxon>Isosphaerales</taxon>
        <taxon>Isosphaeraceae</taxon>
        <taxon>Paludisphaera</taxon>
    </lineage>
</organism>
<dbReference type="GO" id="GO:0005737">
    <property type="term" value="C:cytoplasm"/>
    <property type="evidence" value="ECO:0007669"/>
    <property type="project" value="UniProtKB-SubCell"/>
</dbReference>
<dbReference type="GO" id="GO:0070475">
    <property type="term" value="P:rRNA base methylation"/>
    <property type="evidence" value="ECO:0007669"/>
    <property type="project" value="UniProtKB-UniRule"/>
</dbReference>
<evidence type="ECO:0000313" key="9">
    <source>
        <dbReference type="Proteomes" id="UP000186309"/>
    </source>
</evidence>
<dbReference type="SUPFAM" id="SSF53335">
    <property type="entry name" value="S-adenosyl-L-methionine-dependent methyltransferases"/>
    <property type="match status" value="1"/>
</dbReference>
<keyword evidence="5 6" id="KW-0949">S-adenosyl-L-methionine</keyword>
<dbReference type="Proteomes" id="UP000186309">
    <property type="component" value="Chromosome"/>
</dbReference>
<dbReference type="InterPro" id="IPR029063">
    <property type="entry name" value="SAM-dependent_MTases_sf"/>
</dbReference>
<feature type="compositionally biased region" description="Basic residues" evidence="7">
    <location>
        <begin position="9"/>
        <end position="22"/>
    </location>
</feature>
<feature type="binding site" evidence="6">
    <location>
        <position position="152"/>
    </location>
    <ligand>
        <name>S-adenosyl-L-methionine</name>
        <dbReference type="ChEBI" id="CHEBI:59789"/>
    </ligand>
</feature>
<dbReference type="Gene3D" id="3.40.50.150">
    <property type="entry name" value="Vaccinia Virus protein VP39"/>
    <property type="match status" value="1"/>
</dbReference>
<keyword evidence="3 6" id="KW-0489">Methyltransferase</keyword>
<evidence type="ECO:0000256" key="4">
    <source>
        <dbReference type="ARBA" id="ARBA00022679"/>
    </source>
</evidence>